<dbReference type="InterPro" id="IPR051681">
    <property type="entry name" value="Ser/Thr_Kinases-Pseudokinases"/>
</dbReference>
<reference evidence="2 3" key="1">
    <citation type="submission" date="2018-06" db="EMBL/GenBank/DDBJ databases">
        <title>Comparative genomics reveals the genomic features of Rhizophagus irregularis, R. cerebriforme, R. diaphanum and Gigaspora rosea, and their symbiotic lifestyle signature.</title>
        <authorList>
            <person name="Morin E."/>
            <person name="San Clemente H."/>
            <person name="Chen E.C.H."/>
            <person name="De La Providencia I."/>
            <person name="Hainaut M."/>
            <person name="Kuo A."/>
            <person name="Kohler A."/>
            <person name="Murat C."/>
            <person name="Tang N."/>
            <person name="Roy S."/>
            <person name="Loubradou J."/>
            <person name="Henrissat B."/>
            <person name="Grigoriev I.V."/>
            <person name="Corradi N."/>
            <person name="Roux C."/>
            <person name="Martin F.M."/>
        </authorList>
    </citation>
    <scope>NUCLEOTIDE SEQUENCE [LARGE SCALE GENOMIC DNA]</scope>
    <source>
        <strain evidence="2 3">DAOM 194757</strain>
    </source>
</reference>
<dbReference type="STRING" id="44941.A0A397UIB4"/>
<dbReference type="EMBL" id="QKWP01001307">
    <property type="protein sequence ID" value="RIB09960.1"/>
    <property type="molecule type" value="Genomic_DNA"/>
</dbReference>
<dbReference type="OrthoDB" id="3205772at2759"/>
<dbReference type="InterPro" id="IPR001245">
    <property type="entry name" value="Ser-Thr/Tyr_kinase_cat_dom"/>
</dbReference>
<feature type="domain" description="Serine-threonine/tyrosine-protein kinase catalytic" evidence="1">
    <location>
        <begin position="1"/>
        <end position="62"/>
    </location>
</feature>
<accession>A0A397UIB4</accession>
<feature type="non-terminal residue" evidence="2">
    <location>
        <position position="216"/>
    </location>
</feature>
<comment type="caution">
    <text evidence="2">The sequence shown here is derived from an EMBL/GenBank/DDBJ whole genome shotgun (WGS) entry which is preliminary data.</text>
</comment>
<dbReference type="GO" id="GO:0004674">
    <property type="term" value="F:protein serine/threonine kinase activity"/>
    <property type="evidence" value="ECO:0007669"/>
    <property type="project" value="TreeGrafter"/>
</dbReference>
<dbReference type="Proteomes" id="UP000266673">
    <property type="component" value="Unassembled WGS sequence"/>
</dbReference>
<evidence type="ECO:0000259" key="1">
    <source>
        <dbReference type="Pfam" id="PF07714"/>
    </source>
</evidence>
<evidence type="ECO:0000313" key="3">
    <source>
        <dbReference type="Proteomes" id="UP000266673"/>
    </source>
</evidence>
<name>A0A397UIB4_9GLOM</name>
<dbReference type="Pfam" id="PF07714">
    <property type="entry name" value="PK_Tyr_Ser-Thr"/>
    <property type="match status" value="1"/>
</dbReference>
<dbReference type="InterPro" id="IPR011009">
    <property type="entry name" value="Kinase-like_dom_sf"/>
</dbReference>
<protein>
    <recommendedName>
        <fullName evidence="1">Serine-threonine/tyrosine-protein kinase catalytic domain-containing protein</fullName>
    </recommendedName>
</protein>
<dbReference type="Gene3D" id="1.10.510.10">
    <property type="entry name" value="Transferase(Phosphotransferase) domain 1"/>
    <property type="match status" value="1"/>
</dbReference>
<keyword evidence="3" id="KW-1185">Reference proteome</keyword>
<dbReference type="PANTHER" id="PTHR44329">
    <property type="entry name" value="SERINE/THREONINE-PROTEIN KINASE TNNI3K-RELATED"/>
    <property type="match status" value="1"/>
</dbReference>
<proteinExistence type="predicted"/>
<dbReference type="SUPFAM" id="SSF56112">
    <property type="entry name" value="Protein kinase-like (PK-like)"/>
    <property type="match status" value="2"/>
</dbReference>
<organism evidence="2 3">
    <name type="scientific">Gigaspora rosea</name>
    <dbReference type="NCBI Taxonomy" id="44941"/>
    <lineage>
        <taxon>Eukaryota</taxon>
        <taxon>Fungi</taxon>
        <taxon>Fungi incertae sedis</taxon>
        <taxon>Mucoromycota</taxon>
        <taxon>Glomeromycotina</taxon>
        <taxon>Glomeromycetes</taxon>
        <taxon>Diversisporales</taxon>
        <taxon>Gigasporaceae</taxon>
        <taxon>Gigaspora</taxon>
    </lineage>
</organism>
<sequence length="216" mass="25457">MWEILYGKPVPSEQDSLEFMIQVYNGLRPHISENTARCYADLMKKCWHTEPEKRPTAAEICDIFAEWQNSDTILSELYESDKKLQNIKNAYFNMPVPHLKYPQQCINPDTGVEYIIHDKVKFENFEKIQLKYNIEWIPFNRLSNIEIIGKGGFSTVNRAIWLDGEHGKQYDDYADYDKYDDADYYSVHESSKIVALKTITLNEFENHMKCAKKYLT</sequence>
<evidence type="ECO:0000313" key="2">
    <source>
        <dbReference type="EMBL" id="RIB09960.1"/>
    </source>
</evidence>
<dbReference type="AlphaFoldDB" id="A0A397UIB4"/>
<gene>
    <name evidence="2" type="ORF">C2G38_2107295</name>
</gene>